<proteinExistence type="predicted"/>
<evidence type="ECO:0000313" key="2">
    <source>
        <dbReference type="EMBL" id="KKK80428.1"/>
    </source>
</evidence>
<reference evidence="2" key="1">
    <citation type="journal article" date="2015" name="Nature">
        <title>Complex archaea that bridge the gap between prokaryotes and eukaryotes.</title>
        <authorList>
            <person name="Spang A."/>
            <person name="Saw J.H."/>
            <person name="Jorgensen S.L."/>
            <person name="Zaremba-Niedzwiedzka K."/>
            <person name="Martijn J."/>
            <person name="Lind A.E."/>
            <person name="van Eijk R."/>
            <person name="Schleper C."/>
            <person name="Guy L."/>
            <person name="Ettema T.J."/>
        </authorList>
    </citation>
    <scope>NUCLEOTIDE SEQUENCE</scope>
</reference>
<dbReference type="InterPro" id="IPR038717">
    <property type="entry name" value="Tc1-like_DDE_dom"/>
</dbReference>
<dbReference type="EMBL" id="LAZR01053585">
    <property type="protein sequence ID" value="KKK80428.1"/>
    <property type="molecule type" value="Genomic_DNA"/>
</dbReference>
<dbReference type="Pfam" id="PF13358">
    <property type="entry name" value="DDE_3"/>
    <property type="match status" value="1"/>
</dbReference>
<feature type="domain" description="Tc1-like transposase DDE" evidence="1">
    <location>
        <begin position="4"/>
        <end position="53"/>
    </location>
</feature>
<accession>A0A0F8YG33</accession>
<dbReference type="AlphaFoldDB" id="A0A0F8YG33"/>
<evidence type="ECO:0000259" key="1">
    <source>
        <dbReference type="Pfam" id="PF13358"/>
    </source>
</evidence>
<comment type="caution">
    <text evidence="2">The sequence shown here is derived from an EMBL/GenBank/DDBJ whole genome shotgun (WGS) entry which is preliminary data.</text>
</comment>
<protein>
    <recommendedName>
        <fullName evidence="1">Tc1-like transposase DDE domain-containing protein</fullName>
    </recommendedName>
</protein>
<gene>
    <name evidence="2" type="ORF">LCGC14_2823580</name>
</gene>
<name>A0A0F8YG33_9ZZZZ</name>
<organism evidence="2">
    <name type="scientific">marine sediment metagenome</name>
    <dbReference type="NCBI Taxonomy" id="412755"/>
    <lineage>
        <taxon>unclassified sequences</taxon>
        <taxon>metagenomes</taxon>
        <taxon>ecological metagenomes</taxon>
    </lineage>
</organism>
<sequence length="182" mass="21126">MERRQWLQSGDKRITIHFVPFHGSWLNMIEIWFGILGDKCLKNGWFGSVEALIQAIDNFALTWNEHFAHPFTWTYRGEGLHGKAVRRFMRLLQMESSQMDIRFLTKQLLLMGNLVRDYWTQVSDGDWQQLLRIVTQKQSYLSGVIVSGAKEVQRAKAEQALEGLIRTLHDRVVNHNGQAISA</sequence>